<dbReference type="AlphaFoldDB" id="A0A8W8JQ48"/>
<feature type="chain" id="PRO_5036473136" description="EGF-like domain-containing protein" evidence="3">
    <location>
        <begin position="28"/>
        <end position="364"/>
    </location>
</feature>
<keyword evidence="6" id="KW-1185">Reference proteome</keyword>
<dbReference type="Proteomes" id="UP000005408">
    <property type="component" value="Unassembled WGS sequence"/>
</dbReference>
<accession>A0A8W8JQ48</accession>
<dbReference type="PANTHER" id="PTHR24043:SF8">
    <property type="entry name" value="EGF-LIKE DOMAIN-CONTAINING PROTEIN"/>
    <property type="match status" value="1"/>
</dbReference>
<dbReference type="EnsemblMetazoa" id="G19935.1">
    <property type="protein sequence ID" value="G19935.1:cds"/>
    <property type="gene ID" value="G19935"/>
</dbReference>
<name>A0A8W8JQ48_MAGGI</name>
<proteinExistence type="predicted"/>
<evidence type="ECO:0000313" key="6">
    <source>
        <dbReference type="Proteomes" id="UP000005408"/>
    </source>
</evidence>
<dbReference type="InterPro" id="IPR000742">
    <property type="entry name" value="EGF"/>
</dbReference>
<keyword evidence="3" id="KW-0732">Signal</keyword>
<feature type="transmembrane region" description="Helical" evidence="2">
    <location>
        <begin position="302"/>
        <end position="324"/>
    </location>
</feature>
<keyword evidence="2" id="KW-1133">Transmembrane helix</keyword>
<evidence type="ECO:0000256" key="1">
    <source>
        <dbReference type="ARBA" id="ARBA00022536"/>
    </source>
</evidence>
<dbReference type="SMART" id="SM00181">
    <property type="entry name" value="EGF"/>
    <property type="match status" value="4"/>
</dbReference>
<dbReference type="PANTHER" id="PTHR24043">
    <property type="entry name" value="SCAVENGER RECEPTOR CLASS F"/>
    <property type="match status" value="1"/>
</dbReference>
<evidence type="ECO:0000256" key="3">
    <source>
        <dbReference type="SAM" id="SignalP"/>
    </source>
</evidence>
<keyword evidence="2" id="KW-0812">Transmembrane</keyword>
<evidence type="ECO:0000256" key="2">
    <source>
        <dbReference type="SAM" id="Phobius"/>
    </source>
</evidence>
<evidence type="ECO:0000259" key="4">
    <source>
        <dbReference type="SMART" id="SM00181"/>
    </source>
</evidence>
<keyword evidence="2" id="KW-0472">Membrane</keyword>
<feature type="domain" description="EGF-like" evidence="4">
    <location>
        <begin position="71"/>
        <end position="100"/>
    </location>
</feature>
<sequence>MIYLSNIALSYTNVVILFLHLTETSHSYVNVALYKPAYQKHPAYPGFDEYDAMEVFGCPTSGYYGSNCSIPCPDVNCRFCHIETGTCQGCKPGYQGQRCELECSNVKFEDGCHRDCGYCRNMSLCHHENGACPNGCEPGYKQYDCKQLCNFKSNTSKEECVFCLGNCKDDSPCTNLTGVCANGCKNYWTGEYCQDCTVGFHGEDCNKKCGQCVDGIPCNVSSGVCPSGCQNYWVGPMCTECLPYKYGPNCSLDCGHCKDAGPCSGVTGKCADGCQQGWTDDFCLTATSTDIFVTKSEGISTLYLYAIIGALAMFLLVAIVVIFLKVGRKSTNPYHKHPTDDAKPNLQNASNNYDIMSRVVRDIR</sequence>
<feature type="domain" description="EGF-like" evidence="4">
    <location>
        <begin position="204"/>
        <end position="239"/>
    </location>
</feature>
<reference evidence="5" key="1">
    <citation type="submission" date="2022-08" db="UniProtKB">
        <authorList>
            <consortium name="EnsemblMetazoa"/>
        </authorList>
    </citation>
    <scope>IDENTIFICATION</scope>
    <source>
        <strain evidence="5">05x7-T-G4-1.051#20</strain>
    </source>
</reference>
<keyword evidence="1" id="KW-0245">EGF-like domain</keyword>
<dbReference type="Gene3D" id="2.170.300.10">
    <property type="entry name" value="Tie2 ligand-binding domain superfamily"/>
    <property type="match status" value="1"/>
</dbReference>
<evidence type="ECO:0000313" key="5">
    <source>
        <dbReference type="EnsemblMetazoa" id="G19935.1:cds"/>
    </source>
</evidence>
<dbReference type="GO" id="GO:0005044">
    <property type="term" value="F:scavenger receptor activity"/>
    <property type="evidence" value="ECO:0007669"/>
    <property type="project" value="InterPro"/>
</dbReference>
<dbReference type="InterPro" id="IPR042635">
    <property type="entry name" value="MEGF10/SREC1/2-like"/>
</dbReference>
<feature type="domain" description="EGF-like" evidence="4">
    <location>
        <begin position="249"/>
        <end position="284"/>
    </location>
</feature>
<organism evidence="5 6">
    <name type="scientific">Magallana gigas</name>
    <name type="common">Pacific oyster</name>
    <name type="synonym">Crassostrea gigas</name>
    <dbReference type="NCBI Taxonomy" id="29159"/>
    <lineage>
        <taxon>Eukaryota</taxon>
        <taxon>Metazoa</taxon>
        <taxon>Spiralia</taxon>
        <taxon>Lophotrochozoa</taxon>
        <taxon>Mollusca</taxon>
        <taxon>Bivalvia</taxon>
        <taxon>Autobranchia</taxon>
        <taxon>Pteriomorphia</taxon>
        <taxon>Ostreida</taxon>
        <taxon>Ostreoidea</taxon>
        <taxon>Ostreidae</taxon>
        <taxon>Magallana</taxon>
    </lineage>
</organism>
<feature type="domain" description="EGF-like" evidence="4">
    <location>
        <begin position="162"/>
        <end position="194"/>
    </location>
</feature>
<protein>
    <recommendedName>
        <fullName evidence="4">EGF-like domain-containing protein</fullName>
    </recommendedName>
</protein>
<feature type="signal peptide" evidence="3">
    <location>
        <begin position="1"/>
        <end position="27"/>
    </location>
</feature>